<reference evidence="2" key="1">
    <citation type="submission" date="2016-02" db="EMBL/GenBank/DDBJ databases">
        <title>Genome sequence of Bacillus trypoxylicola KCTC 13244(T).</title>
        <authorList>
            <person name="Jeong H."/>
            <person name="Park S.-H."/>
            <person name="Choi S.-K."/>
        </authorList>
    </citation>
    <scope>NUCLEOTIDE SEQUENCE [LARGE SCALE GENOMIC DNA]</scope>
    <source>
        <strain evidence="2">KCTC 13244</strain>
    </source>
</reference>
<dbReference type="AlphaFoldDB" id="A0A161PAP7"/>
<dbReference type="Proteomes" id="UP000075806">
    <property type="component" value="Unassembled WGS sequence"/>
</dbReference>
<dbReference type="Pfam" id="PF01872">
    <property type="entry name" value="RibD_C"/>
    <property type="match status" value="1"/>
</dbReference>
<evidence type="ECO:0000313" key="2">
    <source>
        <dbReference type="EMBL" id="KYG29212.1"/>
    </source>
</evidence>
<dbReference type="RefSeq" id="WP_061949041.1">
    <property type="nucleotide sequence ID" value="NZ_LTAO01000023.1"/>
</dbReference>
<sequence length="189" mass="21840">MRKIIAQIMVSIDGYMEDSEHQLTWHVIDDEYHSYSYSLMETCDKLIFGRKTFEHMSHFWPTEKAKSSLPYIAAKMNNLKKLIISNTLNNTSWENSNIVHDQIVETLKSLKQKSGKNLLILASSELVHFLLSHQLIDEIHYIINPVALGNGVSYFKMNDIKRVFSVLDVKSFSSGNILIIYSPKFQLNK</sequence>
<comment type="caution">
    <text evidence="2">The sequence shown here is derived from an EMBL/GenBank/DDBJ whole genome shotgun (WGS) entry which is preliminary data.</text>
</comment>
<keyword evidence="3" id="KW-1185">Reference proteome</keyword>
<dbReference type="InterPro" id="IPR002734">
    <property type="entry name" value="RibDG_C"/>
</dbReference>
<dbReference type="EMBL" id="LTAO01000023">
    <property type="protein sequence ID" value="KYG29212.1"/>
    <property type="molecule type" value="Genomic_DNA"/>
</dbReference>
<accession>A0A161PAP7</accession>
<dbReference type="OrthoDB" id="195113at2"/>
<dbReference type="GO" id="GO:0009231">
    <property type="term" value="P:riboflavin biosynthetic process"/>
    <property type="evidence" value="ECO:0007669"/>
    <property type="project" value="InterPro"/>
</dbReference>
<protein>
    <recommendedName>
        <fullName evidence="1">Bacterial bifunctional deaminase-reductase C-terminal domain-containing protein</fullName>
    </recommendedName>
</protein>
<proteinExistence type="predicted"/>
<evidence type="ECO:0000313" key="3">
    <source>
        <dbReference type="Proteomes" id="UP000075806"/>
    </source>
</evidence>
<name>A0A161PAP7_9BACI</name>
<dbReference type="STRING" id="519424.AZF04_06715"/>
<dbReference type="InterPro" id="IPR024072">
    <property type="entry name" value="DHFR-like_dom_sf"/>
</dbReference>
<dbReference type="Gene3D" id="3.40.430.10">
    <property type="entry name" value="Dihydrofolate Reductase, subunit A"/>
    <property type="match status" value="1"/>
</dbReference>
<dbReference type="GO" id="GO:0008703">
    <property type="term" value="F:5-amino-6-(5-phosphoribosylamino)uracil reductase activity"/>
    <property type="evidence" value="ECO:0007669"/>
    <property type="project" value="InterPro"/>
</dbReference>
<gene>
    <name evidence="2" type="ORF">AZF04_06715</name>
</gene>
<organism evidence="2 3">
    <name type="scientific">Alkalihalobacillus trypoxylicola</name>
    <dbReference type="NCBI Taxonomy" id="519424"/>
    <lineage>
        <taxon>Bacteria</taxon>
        <taxon>Bacillati</taxon>
        <taxon>Bacillota</taxon>
        <taxon>Bacilli</taxon>
        <taxon>Bacillales</taxon>
        <taxon>Bacillaceae</taxon>
        <taxon>Alkalihalobacillus</taxon>
    </lineage>
</organism>
<evidence type="ECO:0000259" key="1">
    <source>
        <dbReference type="Pfam" id="PF01872"/>
    </source>
</evidence>
<feature type="domain" description="Bacterial bifunctional deaminase-reductase C-terminal" evidence="1">
    <location>
        <begin position="2"/>
        <end position="171"/>
    </location>
</feature>
<dbReference type="SUPFAM" id="SSF53597">
    <property type="entry name" value="Dihydrofolate reductase-like"/>
    <property type="match status" value="1"/>
</dbReference>